<reference evidence="8 9" key="1">
    <citation type="submission" date="2010-10" db="EMBL/GenBank/DDBJ databases">
        <authorList>
            <person name="Durkin A.S."/>
            <person name="Madupu R."/>
            <person name="Torralba M."/>
            <person name="Gillis M."/>
            <person name="Methe B."/>
            <person name="Sutton G."/>
            <person name="Nelson K.E."/>
        </authorList>
    </citation>
    <scope>NUCLEOTIDE SEQUENCE [LARGE SCALE GENOMIC DNA]</scope>
    <source>
        <strain evidence="8 9">ACS-139-V-Col8</strain>
    </source>
</reference>
<dbReference type="NCBIfam" id="TIGR02273">
    <property type="entry name" value="16S_RimM"/>
    <property type="match status" value="1"/>
</dbReference>
<dbReference type="Proteomes" id="UP000005990">
    <property type="component" value="Unassembled WGS sequence"/>
</dbReference>
<sequence>MEYYRIGRVVNTHGIRGQIKVIADTDFPESRFASGNKLYILKDDQALAQVTVLDSRQAKGTYILSFEEFDNINQVEGFKGSWLAIDSSNQEELEDDVYYHHQIIGLEVVTHQGLKLGKIKEILQLGSNDVWVVKRHENNKADALIPYIDDVVKEVDLEKGQVIISLMEGLIDDED</sequence>
<evidence type="ECO:0000256" key="4">
    <source>
        <dbReference type="ARBA" id="ARBA00023186"/>
    </source>
</evidence>
<dbReference type="GO" id="GO:0006364">
    <property type="term" value="P:rRNA processing"/>
    <property type="evidence" value="ECO:0007669"/>
    <property type="project" value="UniProtKB-UniRule"/>
</dbReference>
<dbReference type="InterPro" id="IPR011033">
    <property type="entry name" value="PRC_barrel-like_sf"/>
</dbReference>
<keyword evidence="9" id="KW-1185">Reference proteome</keyword>
<dbReference type="OrthoDB" id="9810331at2"/>
<dbReference type="Gene3D" id="2.30.30.240">
    <property type="entry name" value="PRC-barrel domain"/>
    <property type="match status" value="1"/>
</dbReference>
<keyword evidence="3 5" id="KW-0698">rRNA processing</keyword>
<comment type="subunit">
    <text evidence="5">Binds ribosomal protein uS19.</text>
</comment>
<dbReference type="InterPro" id="IPR036976">
    <property type="entry name" value="RimM_N_sf"/>
</dbReference>
<comment type="similarity">
    <text evidence="5">Belongs to the RimM family.</text>
</comment>
<comment type="subcellular location">
    <subcellularLocation>
        <location evidence="5">Cytoplasm</location>
    </subcellularLocation>
</comment>
<protein>
    <recommendedName>
        <fullName evidence="5">Ribosome maturation factor RimM</fullName>
    </recommendedName>
</protein>
<dbReference type="InterPro" id="IPR027275">
    <property type="entry name" value="PRC-brl_dom"/>
</dbReference>
<dbReference type="InterPro" id="IPR009000">
    <property type="entry name" value="Transl_B-barrel_sf"/>
</dbReference>
<name>E4KNU9_9LACT</name>
<evidence type="ECO:0000256" key="5">
    <source>
        <dbReference type="HAMAP-Rule" id="MF_00014"/>
    </source>
</evidence>
<accession>E4KNU9</accession>
<dbReference type="EMBL" id="AENN01000015">
    <property type="protein sequence ID" value="EFR30964.1"/>
    <property type="molecule type" value="Genomic_DNA"/>
</dbReference>
<dbReference type="GO" id="GO:0005737">
    <property type="term" value="C:cytoplasm"/>
    <property type="evidence" value="ECO:0007669"/>
    <property type="project" value="UniProtKB-SubCell"/>
</dbReference>
<dbReference type="Pfam" id="PF05239">
    <property type="entry name" value="PRC"/>
    <property type="match status" value="1"/>
</dbReference>
<dbReference type="eggNOG" id="COG0806">
    <property type="taxonomic scope" value="Bacteria"/>
</dbReference>
<gene>
    <name evidence="5 8" type="primary">rimM</name>
    <name evidence="8" type="ORF">HMPREF9257_1231</name>
</gene>
<keyword evidence="1 5" id="KW-0963">Cytoplasm</keyword>
<dbReference type="PANTHER" id="PTHR33692:SF1">
    <property type="entry name" value="RIBOSOME MATURATION FACTOR RIMM"/>
    <property type="match status" value="1"/>
</dbReference>
<keyword evidence="4 5" id="KW-0143">Chaperone</keyword>
<comment type="caution">
    <text evidence="8">The sequence shown here is derived from an EMBL/GenBank/DDBJ whole genome shotgun (WGS) entry which is preliminary data.</text>
</comment>
<dbReference type="SUPFAM" id="SSF50346">
    <property type="entry name" value="PRC-barrel domain"/>
    <property type="match status" value="1"/>
</dbReference>
<dbReference type="RefSeq" id="WP_006418167.1">
    <property type="nucleotide sequence ID" value="NZ_AENN01000015.1"/>
</dbReference>
<evidence type="ECO:0000256" key="2">
    <source>
        <dbReference type="ARBA" id="ARBA00022517"/>
    </source>
</evidence>
<feature type="domain" description="PRC-barrel" evidence="7">
    <location>
        <begin position="96"/>
        <end position="170"/>
    </location>
</feature>
<comment type="domain">
    <text evidence="5">The PRC barrel domain binds ribosomal protein uS19.</text>
</comment>
<feature type="domain" description="RimM N-terminal" evidence="6">
    <location>
        <begin position="6"/>
        <end position="88"/>
    </location>
</feature>
<comment type="function">
    <text evidence="5">An accessory protein needed during the final step in the assembly of 30S ribosomal subunit, possibly for assembly of the head region. Essential for efficient processing of 16S rRNA. May be needed both before and after RbfA during the maturation of 16S rRNA. It has affinity for free ribosomal 30S subunits but not for 70S ribosomes.</text>
</comment>
<evidence type="ECO:0000313" key="8">
    <source>
        <dbReference type="EMBL" id="EFR30964.1"/>
    </source>
</evidence>
<evidence type="ECO:0000259" key="7">
    <source>
        <dbReference type="Pfam" id="PF05239"/>
    </source>
</evidence>
<dbReference type="GO" id="GO:0043022">
    <property type="term" value="F:ribosome binding"/>
    <property type="evidence" value="ECO:0007669"/>
    <property type="project" value="InterPro"/>
</dbReference>
<evidence type="ECO:0000313" key="9">
    <source>
        <dbReference type="Proteomes" id="UP000005990"/>
    </source>
</evidence>
<evidence type="ECO:0000259" key="6">
    <source>
        <dbReference type="Pfam" id="PF01782"/>
    </source>
</evidence>
<dbReference type="SUPFAM" id="SSF50447">
    <property type="entry name" value="Translation proteins"/>
    <property type="match status" value="1"/>
</dbReference>
<proteinExistence type="inferred from homology"/>
<dbReference type="PANTHER" id="PTHR33692">
    <property type="entry name" value="RIBOSOME MATURATION FACTOR RIMM"/>
    <property type="match status" value="1"/>
</dbReference>
<dbReference type="Gene3D" id="2.40.30.60">
    <property type="entry name" value="RimM"/>
    <property type="match status" value="1"/>
</dbReference>
<organism evidence="8 9">
    <name type="scientific">Eremococcus coleocola ACS-139-V-Col8</name>
    <dbReference type="NCBI Taxonomy" id="908337"/>
    <lineage>
        <taxon>Bacteria</taxon>
        <taxon>Bacillati</taxon>
        <taxon>Bacillota</taxon>
        <taxon>Bacilli</taxon>
        <taxon>Lactobacillales</taxon>
        <taxon>Aerococcaceae</taxon>
        <taxon>Eremococcus</taxon>
    </lineage>
</organism>
<keyword evidence="2 5" id="KW-0690">Ribosome biogenesis</keyword>
<dbReference type="HAMAP" id="MF_00014">
    <property type="entry name" value="Ribosome_mat_RimM"/>
    <property type="match status" value="1"/>
</dbReference>
<dbReference type="InterPro" id="IPR011961">
    <property type="entry name" value="RimM"/>
</dbReference>
<dbReference type="GO" id="GO:0042274">
    <property type="term" value="P:ribosomal small subunit biogenesis"/>
    <property type="evidence" value="ECO:0007669"/>
    <property type="project" value="UniProtKB-UniRule"/>
</dbReference>
<dbReference type="AlphaFoldDB" id="E4KNU9"/>
<dbReference type="STRING" id="908337.HMPREF9257_1231"/>
<dbReference type="InterPro" id="IPR002676">
    <property type="entry name" value="RimM_N"/>
</dbReference>
<evidence type="ECO:0000256" key="3">
    <source>
        <dbReference type="ARBA" id="ARBA00022552"/>
    </source>
</evidence>
<dbReference type="GO" id="GO:0005840">
    <property type="term" value="C:ribosome"/>
    <property type="evidence" value="ECO:0007669"/>
    <property type="project" value="InterPro"/>
</dbReference>
<evidence type="ECO:0000256" key="1">
    <source>
        <dbReference type="ARBA" id="ARBA00022490"/>
    </source>
</evidence>
<dbReference type="Pfam" id="PF01782">
    <property type="entry name" value="RimM"/>
    <property type="match status" value="1"/>
</dbReference>